<name>A0A4R6E7A5_9RHOO</name>
<keyword evidence="3" id="KW-1185">Reference proteome</keyword>
<evidence type="ECO:0000313" key="3">
    <source>
        <dbReference type="Proteomes" id="UP000295129"/>
    </source>
</evidence>
<dbReference type="SUPFAM" id="SSF47336">
    <property type="entry name" value="ACP-like"/>
    <property type="match status" value="1"/>
</dbReference>
<evidence type="ECO:0000313" key="2">
    <source>
        <dbReference type="EMBL" id="TDN53836.1"/>
    </source>
</evidence>
<accession>A0A4R6E7A5</accession>
<comment type="caution">
    <text evidence="2">The sequence shown here is derived from an EMBL/GenBank/DDBJ whole genome shotgun (WGS) entry which is preliminary data.</text>
</comment>
<reference evidence="2 3" key="1">
    <citation type="submission" date="2019-03" db="EMBL/GenBank/DDBJ databases">
        <title>Genomic Encyclopedia of Type Strains, Phase IV (KMG-IV): sequencing the most valuable type-strain genomes for metagenomic binning, comparative biology and taxonomic classification.</title>
        <authorList>
            <person name="Goeker M."/>
        </authorList>
    </citation>
    <scope>NUCLEOTIDE SEQUENCE [LARGE SCALE GENOMIC DNA]</scope>
    <source>
        <strain evidence="2 3">DSM 12121</strain>
    </source>
</reference>
<evidence type="ECO:0000259" key="1">
    <source>
        <dbReference type="PROSITE" id="PS50075"/>
    </source>
</evidence>
<dbReference type="Proteomes" id="UP000295129">
    <property type="component" value="Unassembled WGS sequence"/>
</dbReference>
<protein>
    <submittedName>
        <fullName evidence="2">Acyl carrier protein</fullName>
    </submittedName>
</protein>
<gene>
    <name evidence="2" type="ORF">C7389_104190</name>
</gene>
<dbReference type="InterPro" id="IPR036736">
    <property type="entry name" value="ACP-like_sf"/>
</dbReference>
<dbReference type="AlphaFoldDB" id="A0A4R6E7A5"/>
<dbReference type="Gene3D" id="1.10.1200.10">
    <property type="entry name" value="ACP-like"/>
    <property type="match status" value="1"/>
</dbReference>
<dbReference type="InterPro" id="IPR009081">
    <property type="entry name" value="PP-bd_ACP"/>
</dbReference>
<proteinExistence type="predicted"/>
<dbReference type="PROSITE" id="PS50075">
    <property type="entry name" value="CARRIER"/>
    <property type="match status" value="1"/>
</dbReference>
<feature type="domain" description="Carrier" evidence="1">
    <location>
        <begin position="1"/>
        <end position="81"/>
    </location>
</feature>
<organism evidence="2 3">
    <name type="scientific">Azoarcus indigens</name>
    <dbReference type="NCBI Taxonomy" id="29545"/>
    <lineage>
        <taxon>Bacteria</taxon>
        <taxon>Pseudomonadati</taxon>
        <taxon>Pseudomonadota</taxon>
        <taxon>Betaproteobacteria</taxon>
        <taxon>Rhodocyclales</taxon>
        <taxon>Zoogloeaceae</taxon>
        <taxon>Azoarcus</taxon>
    </lineage>
</organism>
<dbReference type="Pfam" id="PF00550">
    <property type="entry name" value="PP-binding"/>
    <property type="match status" value="1"/>
</dbReference>
<sequence>MDVFKEVIAILDDVLSLQGRAASMTAETPLLGAVPELDSMAVVGIIGALEERFEIVFDDDEIDGQTFATVGSLVAAVAGKLG</sequence>
<dbReference type="EMBL" id="SNVV01000004">
    <property type="protein sequence ID" value="TDN53836.1"/>
    <property type="molecule type" value="Genomic_DNA"/>
</dbReference>